<organism evidence="1">
    <name type="scientific">marine sediment metagenome</name>
    <dbReference type="NCBI Taxonomy" id="412755"/>
    <lineage>
        <taxon>unclassified sequences</taxon>
        <taxon>metagenomes</taxon>
        <taxon>ecological metagenomes</taxon>
    </lineage>
</organism>
<dbReference type="GO" id="GO:0016787">
    <property type="term" value="F:hydrolase activity"/>
    <property type="evidence" value="ECO:0007669"/>
    <property type="project" value="InterPro"/>
</dbReference>
<accession>X0ZZB3</accession>
<reference evidence="1" key="1">
    <citation type="journal article" date="2014" name="Front. Microbiol.">
        <title>High frequency of phylogenetically diverse reductive dehalogenase-homologous genes in deep subseafloor sedimentary metagenomes.</title>
        <authorList>
            <person name="Kawai M."/>
            <person name="Futagami T."/>
            <person name="Toyoda A."/>
            <person name="Takaki Y."/>
            <person name="Nishi S."/>
            <person name="Hori S."/>
            <person name="Arai W."/>
            <person name="Tsubouchi T."/>
            <person name="Morono Y."/>
            <person name="Uchiyama I."/>
            <person name="Ito T."/>
            <person name="Fujiyama A."/>
            <person name="Inagaki F."/>
            <person name="Takami H."/>
        </authorList>
    </citation>
    <scope>NUCLEOTIDE SEQUENCE</scope>
    <source>
        <strain evidence="1">Expedition CK06-06</strain>
    </source>
</reference>
<comment type="caution">
    <text evidence="1">The sequence shown here is derived from an EMBL/GenBank/DDBJ whole genome shotgun (WGS) entry which is preliminary data.</text>
</comment>
<dbReference type="PANTHER" id="PTHR43808">
    <property type="entry name" value="ACETYLORNITHINE DEACETYLASE"/>
    <property type="match status" value="1"/>
</dbReference>
<proteinExistence type="predicted"/>
<dbReference type="EMBL" id="BART01000068">
    <property type="protein sequence ID" value="GAG63237.1"/>
    <property type="molecule type" value="Genomic_DNA"/>
</dbReference>
<name>X0ZZB3_9ZZZZ</name>
<dbReference type="InterPro" id="IPR050072">
    <property type="entry name" value="Peptidase_M20A"/>
</dbReference>
<gene>
    <name evidence="1" type="ORF">S01H4_00483</name>
</gene>
<dbReference type="PANTHER" id="PTHR43808:SF25">
    <property type="entry name" value="PEPTIDASE M20 DIMERISATION DOMAIN-CONTAINING PROTEIN"/>
    <property type="match status" value="1"/>
</dbReference>
<dbReference type="InterPro" id="IPR002933">
    <property type="entry name" value="Peptidase_M20"/>
</dbReference>
<sequence>MKDEDFFKKIDAIVCDYEKEIISLAKDLVKIPSENIAPDGFEKKAQEFLYYKLKDTKYLDLDMFTPLEVKEIIDHPAYFKGRNYKDRPNVVGKIKGKSDSKSIIFSSHMDTVTRNPLPWKENDPFSGKIEDGNLYGRGSLDMKGQIASTFILLKIVSDLNIELDGSLIVESVVDEENAGSNGTLASRLRGYNADIAIVPEPSMLSVCPACKGGKVYKVVTEGKAGTGYGGEELINPAYGLGALMRSISDYYDYINSNANPSGFFYKGEKKPREVILDKVQIGDLSPGGNITIPDKAWFSIFIQSLPGYSEQDLDNEFSSFILNVAKNDKKVLANMPKITGITRYLWPFETNPDHPSIPLIKESFEGFSGQSPKVEGAKFACDGFIFHKYFNTPTIIFGPRGGNAHAQDEFVKVDDLILLTKIFLYVVLKWCGGKIN</sequence>
<evidence type="ECO:0008006" key="2">
    <source>
        <dbReference type="Google" id="ProtNLM"/>
    </source>
</evidence>
<dbReference type="Gene3D" id="3.40.630.10">
    <property type="entry name" value="Zn peptidases"/>
    <property type="match status" value="1"/>
</dbReference>
<dbReference type="AlphaFoldDB" id="X0ZZB3"/>
<dbReference type="SUPFAM" id="SSF53187">
    <property type="entry name" value="Zn-dependent exopeptidases"/>
    <property type="match status" value="1"/>
</dbReference>
<evidence type="ECO:0000313" key="1">
    <source>
        <dbReference type="EMBL" id="GAG63237.1"/>
    </source>
</evidence>
<protein>
    <recommendedName>
        <fullName evidence="2">Peptidase M20 dimerisation domain-containing protein</fullName>
    </recommendedName>
</protein>
<dbReference type="Gene3D" id="3.30.70.360">
    <property type="match status" value="1"/>
</dbReference>
<dbReference type="Pfam" id="PF01546">
    <property type="entry name" value="Peptidase_M20"/>
    <property type="match status" value="1"/>
</dbReference>